<accession>A0A2D4IC81</accession>
<proteinExistence type="predicted"/>
<organism evidence="1">
    <name type="scientific">Micrurus lemniscatus lemniscatus</name>
    <dbReference type="NCBI Taxonomy" id="129467"/>
    <lineage>
        <taxon>Eukaryota</taxon>
        <taxon>Metazoa</taxon>
        <taxon>Chordata</taxon>
        <taxon>Craniata</taxon>
        <taxon>Vertebrata</taxon>
        <taxon>Euteleostomi</taxon>
        <taxon>Lepidosauria</taxon>
        <taxon>Squamata</taxon>
        <taxon>Bifurcata</taxon>
        <taxon>Unidentata</taxon>
        <taxon>Episquamata</taxon>
        <taxon>Toxicofera</taxon>
        <taxon>Serpentes</taxon>
        <taxon>Colubroidea</taxon>
        <taxon>Elapidae</taxon>
        <taxon>Elapinae</taxon>
        <taxon>Micrurus</taxon>
    </lineage>
</organism>
<dbReference type="EMBL" id="IACK01082652">
    <property type="protein sequence ID" value="LAA81821.1"/>
    <property type="molecule type" value="Transcribed_RNA"/>
</dbReference>
<sequence length="105" mass="12280">MLCSQYGQKSRINTILNTNLALHNGGISMPKCDRYGKNCKIQRYNEKGELKNKQELNSRLAWWHGGRMYRYNLDIIKMLKHMVFKNNRTGSNFNRTGGKTDLKIL</sequence>
<name>A0A2D4IC81_MICLE</name>
<reference evidence="1" key="2">
    <citation type="submission" date="2017-11" db="EMBL/GenBank/DDBJ databases">
        <title>Coralsnake Venomics: Analyses of Venom Gland Transcriptomes and Proteomes of Six Brazilian Taxa.</title>
        <authorList>
            <person name="Aird S.D."/>
            <person name="Jorge da Silva N."/>
            <person name="Qiu L."/>
            <person name="Villar-Briones A."/>
            <person name="Aparecida-Saddi V."/>
            <person name="Campos-Telles M.P."/>
            <person name="Grau M."/>
            <person name="Mikheyev A.S."/>
        </authorList>
    </citation>
    <scope>NUCLEOTIDE SEQUENCE</scope>
    <source>
        <tissue evidence="1">Venom_gland</tissue>
    </source>
</reference>
<protein>
    <submittedName>
        <fullName evidence="1">Uncharacterized protein</fullName>
    </submittedName>
</protein>
<dbReference type="AlphaFoldDB" id="A0A2D4IC81"/>
<reference evidence="1" key="1">
    <citation type="submission" date="2017-07" db="EMBL/GenBank/DDBJ databases">
        <authorList>
            <person name="Mikheyev A."/>
            <person name="Grau M."/>
        </authorList>
    </citation>
    <scope>NUCLEOTIDE SEQUENCE</scope>
    <source>
        <tissue evidence="1">Venom_gland</tissue>
    </source>
</reference>
<evidence type="ECO:0000313" key="1">
    <source>
        <dbReference type="EMBL" id="LAA81821.1"/>
    </source>
</evidence>